<dbReference type="RefSeq" id="WP_147845869.1">
    <property type="nucleotide sequence ID" value="NZ_VDUZ01000004.1"/>
</dbReference>
<dbReference type="InterPro" id="IPR027417">
    <property type="entry name" value="P-loop_NTPase"/>
</dbReference>
<dbReference type="PANTHER" id="PTHR42788">
    <property type="entry name" value="TAURINE IMPORT ATP-BINDING PROTEIN-RELATED"/>
    <property type="match status" value="1"/>
</dbReference>
<keyword evidence="2" id="KW-0813">Transport</keyword>
<dbReference type="PROSITE" id="PS50893">
    <property type="entry name" value="ABC_TRANSPORTER_2"/>
    <property type="match status" value="1"/>
</dbReference>
<reference evidence="6 7" key="1">
    <citation type="submission" date="2019-06" db="EMBL/GenBank/DDBJ databases">
        <title>New taxonomy in bacterial strain CC-CFT640, isolated from vineyard.</title>
        <authorList>
            <person name="Lin S.-Y."/>
            <person name="Tsai C.-F."/>
            <person name="Young C.-C."/>
        </authorList>
    </citation>
    <scope>NUCLEOTIDE SEQUENCE [LARGE SCALE GENOMIC DNA]</scope>
    <source>
        <strain evidence="6 7">CC-CFT640</strain>
    </source>
</reference>
<gene>
    <name evidence="6" type="ORF">FHP25_05360</name>
</gene>
<dbReference type="GO" id="GO:0005524">
    <property type="term" value="F:ATP binding"/>
    <property type="evidence" value="ECO:0007669"/>
    <property type="project" value="UniProtKB-KW"/>
</dbReference>
<keyword evidence="3" id="KW-0547">Nucleotide-binding</keyword>
<keyword evidence="7" id="KW-1185">Reference proteome</keyword>
<dbReference type="InterPro" id="IPR003593">
    <property type="entry name" value="AAA+_ATPase"/>
</dbReference>
<evidence type="ECO:0000256" key="2">
    <source>
        <dbReference type="ARBA" id="ARBA00022448"/>
    </source>
</evidence>
<protein>
    <submittedName>
        <fullName evidence="6">ABC transporter ATP-binding protein</fullName>
    </submittedName>
</protein>
<dbReference type="InterPro" id="IPR003439">
    <property type="entry name" value="ABC_transporter-like_ATP-bd"/>
</dbReference>
<dbReference type="Gene3D" id="3.40.50.300">
    <property type="entry name" value="P-loop containing nucleotide triphosphate hydrolases"/>
    <property type="match status" value="1"/>
</dbReference>
<evidence type="ECO:0000256" key="4">
    <source>
        <dbReference type="ARBA" id="ARBA00022840"/>
    </source>
</evidence>
<feature type="domain" description="ABC transporter" evidence="5">
    <location>
        <begin position="4"/>
        <end position="237"/>
    </location>
</feature>
<evidence type="ECO:0000259" key="5">
    <source>
        <dbReference type="PROSITE" id="PS50893"/>
    </source>
</evidence>
<organism evidence="6 7">
    <name type="scientific">Vineibacter terrae</name>
    <dbReference type="NCBI Taxonomy" id="2586908"/>
    <lineage>
        <taxon>Bacteria</taxon>
        <taxon>Pseudomonadati</taxon>
        <taxon>Pseudomonadota</taxon>
        <taxon>Alphaproteobacteria</taxon>
        <taxon>Hyphomicrobiales</taxon>
        <taxon>Vineibacter</taxon>
    </lineage>
</organism>
<accession>A0A5C8PT45</accession>
<dbReference type="SMART" id="SM00382">
    <property type="entry name" value="AAA"/>
    <property type="match status" value="1"/>
</dbReference>
<dbReference type="SUPFAM" id="SSF52540">
    <property type="entry name" value="P-loop containing nucleoside triphosphate hydrolases"/>
    <property type="match status" value="1"/>
</dbReference>
<dbReference type="AlphaFoldDB" id="A0A5C8PT45"/>
<dbReference type="CDD" id="cd03293">
    <property type="entry name" value="ABC_NrtD_SsuB_transporters"/>
    <property type="match status" value="1"/>
</dbReference>
<evidence type="ECO:0000313" key="7">
    <source>
        <dbReference type="Proteomes" id="UP000321638"/>
    </source>
</evidence>
<dbReference type="GO" id="GO:0016887">
    <property type="term" value="F:ATP hydrolysis activity"/>
    <property type="evidence" value="ECO:0007669"/>
    <property type="project" value="InterPro"/>
</dbReference>
<sequence length="261" mass="28814">MSKLLIDGVARVFPGVHGGAPTRALEPTTLAVEANDFIAILGPSGCGKSTLLRIVAGLDRPTSGRVLLDAREVRGPGADRGMVFQSYTLFPWLSVAQNIAFGLRERRLPPAEQDRIVADYVERVGLRGFERHWPKQLSGGMQQRTAIARALANDPQIMLLDEPFGALDTQTRALMQELLLGIWERERKTVLFVTHDIEEAIFIASRVVVMTARPGRIKADIAIDLPHPRHYTLKTTPEFSALKARLTEEIRAEAVLAAEAH</sequence>
<dbReference type="EMBL" id="VDUZ01000004">
    <property type="protein sequence ID" value="TXL80454.1"/>
    <property type="molecule type" value="Genomic_DNA"/>
</dbReference>
<evidence type="ECO:0000256" key="3">
    <source>
        <dbReference type="ARBA" id="ARBA00022741"/>
    </source>
</evidence>
<dbReference type="PANTHER" id="PTHR42788:SF13">
    <property type="entry name" value="ALIPHATIC SULFONATES IMPORT ATP-BINDING PROTEIN SSUB"/>
    <property type="match status" value="1"/>
</dbReference>
<keyword evidence="4 6" id="KW-0067">ATP-binding</keyword>
<evidence type="ECO:0000256" key="1">
    <source>
        <dbReference type="ARBA" id="ARBA00005417"/>
    </source>
</evidence>
<dbReference type="OrthoDB" id="8016555at2"/>
<dbReference type="Pfam" id="PF00005">
    <property type="entry name" value="ABC_tran"/>
    <property type="match status" value="1"/>
</dbReference>
<dbReference type="InterPro" id="IPR050166">
    <property type="entry name" value="ABC_transporter_ATP-bind"/>
</dbReference>
<proteinExistence type="inferred from homology"/>
<dbReference type="Proteomes" id="UP000321638">
    <property type="component" value="Unassembled WGS sequence"/>
</dbReference>
<comment type="caution">
    <text evidence="6">The sequence shown here is derived from an EMBL/GenBank/DDBJ whole genome shotgun (WGS) entry which is preliminary data.</text>
</comment>
<comment type="similarity">
    <text evidence="1">Belongs to the ABC transporter superfamily.</text>
</comment>
<name>A0A5C8PT45_9HYPH</name>
<evidence type="ECO:0000313" key="6">
    <source>
        <dbReference type="EMBL" id="TXL80454.1"/>
    </source>
</evidence>